<dbReference type="Proteomes" id="UP000046392">
    <property type="component" value="Unplaced"/>
</dbReference>
<evidence type="ECO:0000313" key="2">
    <source>
        <dbReference type="WBParaSite" id="SPAL_0000105600.1"/>
    </source>
</evidence>
<accession>A0A0N5B4Q5</accession>
<sequence length="286" mass="32769">MAVHDYSEEVINQYLPLYKNVKISSTLGILGLSYFSKINNLELLLEEIYNYSLTYKKVTEYSDLFTILFKDCKEDDKICNTYITSYINDFAKKEEALNQIQKRINYPVYEYLTQSITDAQFTRTATRMLAVFEKYTNTKLRHASMLPPVHEDIDPAAGIVSQEGEGGTTADVVSINFVPTQQIVKGRHNVTYGYSIKQAKTNTIDFQVVCSNRATNLLEVIDDYDKGVVNLRFAYRPGATPICSPEKIVEAMQVQQTDPNQFFVDIPPEPYHPIISKDMYLHELFT</sequence>
<name>A0A0N5B4Q5_STREA</name>
<dbReference type="AlphaFoldDB" id="A0A0N5B4Q5"/>
<proteinExistence type="predicted"/>
<protein>
    <submittedName>
        <fullName evidence="2">MSP domain-containing protein</fullName>
    </submittedName>
</protein>
<organism evidence="1 2">
    <name type="scientific">Strongyloides papillosus</name>
    <name type="common">Intestinal threadworm</name>
    <dbReference type="NCBI Taxonomy" id="174720"/>
    <lineage>
        <taxon>Eukaryota</taxon>
        <taxon>Metazoa</taxon>
        <taxon>Ecdysozoa</taxon>
        <taxon>Nematoda</taxon>
        <taxon>Chromadorea</taxon>
        <taxon>Rhabditida</taxon>
        <taxon>Tylenchina</taxon>
        <taxon>Panagrolaimomorpha</taxon>
        <taxon>Strongyloidoidea</taxon>
        <taxon>Strongyloididae</taxon>
        <taxon>Strongyloides</taxon>
    </lineage>
</organism>
<keyword evidence="1" id="KW-1185">Reference proteome</keyword>
<evidence type="ECO:0000313" key="1">
    <source>
        <dbReference type="Proteomes" id="UP000046392"/>
    </source>
</evidence>
<reference evidence="2" key="1">
    <citation type="submission" date="2017-02" db="UniProtKB">
        <authorList>
            <consortium name="WormBaseParasite"/>
        </authorList>
    </citation>
    <scope>IDENTIFICATION</scope>
</reference>
<dbReference type="WBParaSite" id="SPAL_0000105600.1">
    <property type="protein sequence ID" value="SPAL_0000105600.1"/>
    <property type="gene ID" value="SPAL_0000105600"/>
</dbReference>